<evidence type="ECO:0000313" key="9">
    <source>
        <dbReference type="EMBL" id="GAA3899312.1"/>
    </source>
</evidence>
<organism evidence="9 10">
    <name type="scientific">Halomonas cibimaris</name>
    <dbReference type="NCBI Taxonomy" id="657012"/>
    <lineage>
        <taxon>Bacteria</taxon>
        <taxon>Pseudomonadati</taxon>
        <taxon>Pseudomonadota</taxon>
        <taxon>Gammaproteobacteria</taxon>
        <taxon>Oceanospirillales</taxon>
        <taxon>Halomonadaceae</taxon>
        <taxon>Halomonas</taxon>
    </lineage>
</organism>
<keyword evidence="7" id="KW-0732">Signal</keyword>
<dbReference type="InterPro" id="IPR009056">
    <property type="entry name" value="Cyt_c-like_dom"/>
</dbReference>
<evidence type="ECO:0000259" key="8">
    <source>
        <dbReference type="PROSITE" id="PS51007"/>
    </source>
</evidence>
<keyword evidence="2 6" id="KW-0349">Heme</keyword>
<dbReference type="PANTHER" id="PTHR33751:SF9">
    <property type="entry name" value="CYTOCHROME C4"/>
    <property type="match status" value="1"/>
</dbReference>
<keyword evidence="10" id="KW-1185">Reference proteome</keyword>
<evidence type="ECO:0000256" key="4">
    <source>
        <dbReference type="ARBA" id="ARBA00022982"/>
    </source>
</evidence>
<keyword evidence="3 6" id="KW-0479">Metal-binding</keyword>
<feature type="chain" id="PRO_5047481312" evidence="7">
    <location>
        <begin position="27"/>
        <end position="116"/>
    </location>
</feature>
<keyword evidence="4" id="KW-0249">Electron transport</keyword>
<feature type="domain" description="Cytochrome c" evidence="8">
    <location>
        <begin position="28"/>
        <end position="109"/>
    </location>
</feature>
<dbReference type="EMBL" id="BAAAZT010000028">
    <property type="protein sequence ID" value="GAA3899312.1"/>
    <property type="molecule type" value="Genomic_DNA"/>
</dbReference>
<reference evidence="10" key="1">
    <citation type="journal article" date="2019" name="Int. J. Syst. Evol. Microbiol.">
        <title>The Global Catalogue of Microorganisms (GCM) 10K type strain sequencing project: providing services to taxonomists for standard genome sequencing and annotation.</title>
        <authorList>
            <consortium name="The Broad Institute Genomics Platform"/>
            <consortium name="The Broad Institute Genome Sequencing Center for Infectious Disease"/>
            <person name="Wu L."/>
            <person name="Ma J."/>
        </authorList>
    </citation>
    <scope>NUCLEOTIDE SEQUENCE [LARGE SCALE GENOMIC DNA]</scope>
    <source>
        <strain evidence="10">JCM 16914</strain>
    </source>
</reference>
<name>A0ABP7LF13_9GAMM</name>
<keyword evidence="5 6" id="KW-0408">Iron</keyword>
<gene>
    <name evidence="9" type="ORF">GCM10022228_07270</name>
</gene>
<dbReference type="Gene3D" id="1.10.760.10">
    <property type="entry name" value="Cytochrome c-like domain"/>
    <property type="match status" value="1"/>
</dbReference>
<feature type="signal peptide" evidence="7">
    <location>
        <begin position="1"/>
        <end position="26"/>
    </location>
</feature>
<evidence type="ECO:0000256" key="7">
    <source>
        <dbReference type="SAM" id="SignalP"/>
    </source>
</evidence>
<evidence type="ECO:0000256" key="2">
    <source>
        <dbReference type="ARBA" id="ARBA00022617"/>
    </source>
</evidence>
<evidence type="ECO:0000256" key="1">
    <source>
        <dbReference type="ARBA" id="ARBA00022448"/>
    </source>
</evidence>
<dbReference type="InterPro" id="IPR036909">
    <property type="entry name" value="Cyt_c-like_dom_sf"/>
</dbReference>
<evidence type="ECO:0000256" key="5">
    <source>
        <dbReference type="ARBA" id="ARBA00023004"/>
    </source>
</evidence>
<dbReference type="Proteomes" id="UP001500133">
    <property type="component" value="Unassembled WGS sequence"/>
</dbReference>
<dbReference type="InterPro" id="IPR050597">
    <property type="entry name" value="Cytochrome_c_Oxidase_Subunit"/>
</dbReference>
<protein>
    <submittedName>
        <fullName evidence="9">Cytochrome c</fullName>
    </submittedName>
</protein>
<dbReference type="Pfam" id="PF00034">
    <property type="entry name" value="Cytochrom_C"/>
    <property type="match status" value="1"/>
</dbReference>
<accession>A0ABP7LF13</accession>
<dbReference type="PROSITE" id="PS51007">
    <property type="entry name" value="CYTC"/>
    <property type="match status" value="1"/>
</dbReference>
<evidence type="ECO:0000313" key="10">
    <source>
        <dbReference type="Proteomes" id="UP001500133"/>
    </source>
</evidence>
<dbReference type="PANTHER" id="PTHR33751">
    <property type="entry name" value="CBB3-TYPE CYTOCHROME C OXIDASE SUBUNIT FIXP"/>
    <property type="match status" value="1"/>
</dbReference>
<comment type="caution">
    <text evidence="9">The sequence shown here is derived from an EMBL/GenBank/DDBJ whole genome shotgun (WGS) entry which is preliminary data.</text>
</comment>
<sequence length="116" mass="11884">MKYVQQTALAVAMMASTLTFSSVALADGDAEAGKGKISACAACHGMNGIASADIYPNLAGQSATYLESALKAYRAGDRKGGMSAMMSPQAAALSDEDIADIAAYYSQQTPEFDGEG</sequence>
<dbReference type="RefSeq" id="WP_344702430.1">
    <property type="nucleotide sequence ID" value="NZ_BAAAZT010000028.1"/>
</dbReference>
<evidence type="ECO:0000256" key="3">
    <source>
        <dbReference type="ARBA" id="ARBA00022723"/>
    </source>
</evidence>
<evidence type="ECO:0000256" key="6">
    <source>
        <dbReference type="PROSITE-ProRule" id="PRU00433"/>
    </source>
</evidence>
<dbReference type="SUPFAM" id="SSF46626">
    <property type="entry name" value="Cytochrome c"/>
    <property type="match status" value="1"/>
</dbReference>
<keyword evidence="1" id="KW-0813">Transport</keyword>
<proteinExistence type="predicted"/>